<gene>
    <name evidence="2" type="primary">BQ5605_C020g09189</name>
    <name evidence="2" type="ORF">BQ5605_C020G09189</name>
</gene>
<evidence type="ECO:0000313" key="2">
    <source>
        <dbReference type="EMBL" id="SGZ18539.1"/>
    </source>
</evidence>
<dbReference type="EMBL" id="FQNC01000082">
    <property type="protein sequence ID" value="SGZ18539.1"/>
    <property type="molecule type" value="Genomic_DNA"/>
</dbReference>
<evidence type="ECO:0000256" key="1">
    <source>
        <dbReference type="SAM" id="MobiDB-lite"/>
    </source>
</evidence>
<protein>
    <submittedName>
        <fullName evidence="2">BQ5605_C020g09189 protein</fullName>
    </submittedName>
</protein>
<evidence type="ECO:0000313" key="3">
    <source>
        <dbReference type="Proteomes" id="UP000249464"/>
    </source>
</evidence>
<proteinExistence type="predicted"/>
<feature type="region of interest" description="Disordered" evidence="1">
    <location>
        <begin position="585"/>
        <end position="620"/>
    </location>
</feature>
<keyword evidence="3" id="KW-1185">Reference proteome</keyword>
<feature type="region of interest" description="Disordered" evidence="1">
    <location>
        <begin position="535"/>
        <end position="557"/>
    </location>
</feature>
<feature type="compositionally biased region" description="Low complexity" evidence="1">
    <location>
        <begin position="585"/>
        <end position="607"/>
    </location>
</feature>
<reference evidence="2 3" key="1">
    <citation type="submission" date="2016-11" db="EMBL/GenBank/DDBJ databases">
        <authorList>
            <person name="Jaros S."/>
            <person name="Januszkiewicz K."/>
            <person name="Wedrychowicz H."/>
        </authorList>
    </citation>
    <scope>NUCLEOTIDE SEQUENCE [LARGE SCALE GENOMIC DNA]</scope>
</reference>
<sequence>MNDDLRAYIFSKGLLLPPDDYLALLLEPFVVELQAPLPSSEAIDEDDIRSIEFWDQRRWEGWVNGVEKEVWEDKLEVKAEVMQSIKGVAREVKRGRWSKIGELSQLMEGEEYDQVFRFPNRLEDDYLLSRVARRRGAFFESEFALKDMIDYQISSPALLEVEDDDELLKMLDMPEIEDGLAYFMVSVVIHSDLRLPTTMEQIAFLKEMTRSIKATGRLTTGQLLTESDDAEGPRPIRLDVDTFRMPSPPLLPRATSRLNESSRLDLFDELDVITPPSSPRGTGVPMNAWNREEGIRSLPSSPVRFSREASFRPIWSSPPTSDQPEKVSEWMEIDKPLFPRAKREGAATLVDLDMPPVPFDSSLLESDDEPNKEVLAPTNPHISELFASDDTIGPAEQSAPDDLTKLRLRVPHLSNPTFAPPPPPPTPTDFASTSSSAWSLKLDRELTSATIGLSWAVDRQVDGLKLDSIMFDDDSEKVGLSDDPQQRGGALFVETMETEDELAELMLEDTSQVEFKTGDTINEFLLQPRAPTIASQSHPTLSEQGHAQSTSSSTSRFTEITASDLDMSKIPPDLIQAVKLTTSSSSPLSRLLSPGLESNNLASESRSSPPPSQEPGDAGLALKSIEDDSGLKDIIMRRLGRLQEASVRPEFTSRRIAIDHFLSTRGRQISLPVAVPKTKAGQREATQTAVMAPLPVSQPPCSPLYQDTPFATPQFLQVDDETLPVGHLRVIGFHSLFQNRLLRSALEDVNIELIHRYSRWVKDRYRTFDPHLILNNHTCVIFRPLWSLVGRAYRAEEVDNTSTSTDLTREEALFTTLYRLSHRFDRILVVLTERWPKTSMTANEYTPPVLKALRELDQGILEHLTGRDDRVHIQVVFSKAPEESGKIVRKLLIDLRHSDLDVGSDSRKWLVDPSEEERLLLQIDTINEYMASRILSQCSANEFFQLDEITREARFAGIIGAERMIEVERSIQELQLRQDPACHRADDAAPTLTGIGGFEACSSMPSDASLTSFQELIFDFDA</sequence>
<dbReference type="AlphaFoldDB" id="A0A2X0MJV5"/>
<dbReference type="Proteomes" id="UP000249464">
    <property type="component" value="Unassembled WGS sequence"/>
</dbReference>
<dbReference type="STRING" id="796604.A0A2X0MJV5"/>
<name>A0A2X0MJV5_9BASI</name>
<organism evidence="2 3">
    <name type="scientific">Microbotryum silenes-dioicae</name>
    <dbReference type="NCBI Taxonomy" id="796604"/>
    <lineage>
        <taxon>Eukaryota</taxon>
        <taxon>Fungi</taxon>
        <taxon>Dikarya</taxon>
        <taxon>Basidiomycota</taxon>
        <taxon>Pucciniomycotina</taxon>
        <taxon>Microbotryomycetes</taxon>
        <taxon>Microbotryales</taxon>
        <taxon>Microbotryaceae</taxon>
        <taxon>Microbotryum</taxon>
    </lineage>
</organism>
<accession>A0A2X0MJV5</accession>